<dbReference type="Proteomes" id="UP000784294">
    <property type="component" value="Unassembled WGS sequence"/>
</dbReference>
<protein>
    <submittedName>
        <fullName evidence="1">Uncharacterized protein</fullName>
    </submittedName>
</protein>
<name>A0A448WWW1_9PLAT</name>
<gene>
    <name evidence="1" type="ORF">PXEA_LOCUS15663</name>
</gene>
<evidence type="ECO:0000313" key="2">
    <source>
        <dbReference type="Proteomes" id="UP000784294"/>
    </source>
</evidence>
<dbReference type="EMBL" id="CAAALY010055310">
    <property type="protein sequence ID" value="VEL22223.1"/>
    <property type="molecule type" value="Genomic_DNA"/>
</dbReference>
<keyword evidence="2" id="KW-1185">Reference proteome</keyword>
<comment type="caution">
    <text evidence="1">The sequence shown here is derived from an EMBL/GenBank/DDBJ whole genome shotgun (WGS) entry which is preliminary data.</text>
</comment>
<accession>A0A448WWW1</accession>
<reference evidence="1" key="1">
    <citation type="submission" date="2018-11" db="EMBL/GenBank/DDBJ databases">
        <authorList>
            <consortium name="Pathogen Informatics"/>
        </authorList>
    </citation>
    <scope>NUCLEOTIDE SEQUENCE</scope>
</reference>
<dbReference type="AlphaFoldDB" id="A0A448WWW1"/>
<evidence type="ECO:0000313" key="1">
    <source>
        <dbReference type="EMBL" id="VEL22223.1"/>
    </source>
</evidence>
<proteinExistence type="predicted"/>
<sequence length="75" mass="8647">MPQDGRRQSWESCLQKRQVNTTSTRLAGSFLYDRSAHCWMPRGLHQPERRIHAKRLWYSANQPTYSGDIGVGISA</sequence>
<organism evidence="1 2">
    <name type="scientific">Protopolystoma xenopodis</name>
    <dbReference type="NCBI Taxonomy" id="117903"/>
    <lineage>
        <taxon>Eukaryota</taxon>
        <taxon>Metazoa</taxon>
        <taxon>Spiralia</taxon>
        <taxon>Lophotrochozoa</taxon>
        <taxon>Platyhelminthes</taxon>
        <taxon>Monogenea</taxon>
        <taxon>Polyopisthocotylea</taxon>
        <taxon>Polystomatidea</taxon>
        <taxon>Polystomatidae</taxon>
        <taxon>Protopolystoma</taxon>
    </lineage>
</organism>